<gene>
    <name evidence="1" type="ORF">TDIB3V08_LOCUS9650</name>
</gene>
<accession>A0A7R8VRZ8</accession>
<dbReference type="PANTHER" id="PTHR31511">
    <property type="entry name" value="PROTEIN CBG23764"/>
    <property type="match status" value="1"/>
</dbReference>
<name>A0A7R8VRZ8_TIMDO</name>
<protein>
    <submittedName>
        <fullName evidence="1">Uncharacterized protein</fullName>
    </submittedName>
</protein>
<dbReference type="EMBL" id="OA570677">
    <property type="protein sequence ID" value="CAD7203480.1"/>
    <property type="molecule type" value="Genomic_DNA"/>
</dbReference>
<sequence>MASPPHLDASESRVSLCSSPPPLLLIPTPPFPPPHLDASESRVSLCSSPPPLLLIPSPPFPPPHLDASESRVSLCSSPPPLLLIPSPPFPPPHLDASESRVSLCSSPPPLLLIPSPPFPPPHLDASESRVSLCSSPPPLLLIPSPPFPPPHLDASESRVSLCSSPPPLLLIPSPPFPPPHLDASESRVSLCSSPPPLLLIPSPPFPPPHLDASESRVSLCSSPPPLLLIPSPPFPPPHLDASESRVSLCSSPPPLLLIPSPPFPPPHLDASESRVSLCSSPPPLLLIPSPPFPPPHLDASESRYLEPAKKYQSTNLYLVVSSPRDESSGSLVLAANKRSVLLPRLGDAGISRCVCVCVCVCVEGYRSRDGGVGWTGRINWEGPVTLARRCSQREVGAQVLNTLEGRYSFTRSSEILPRKLTDLEVGHGYRLTSIKALNTSFGRRVLTVLDGKYAVQVQVEDIAKMGLLLVYKGISKISKTAILTFEDFYLEPLGLSIKLIEEAYIQRINTYSITNELSYKDPVQFLVACGGIYAKTVKESVANNFIKVNCSLICELRHPTEGRIEKGYFNSTLCDIFVPAILEEIYENNVIFPLLAQIEAFVSRDSRWIYDGTLEMRINISKNSALSIGARVQIPEIIAKRRALINVQSEEGLCFPVSVLTCLFEPTGKQQRLSLYPNFRDVLKLDAIPLQFEMRYIGHFERLNDISINVYNAKHVGSDTYIDTDDNSKTLVIVPVHVSAKERATHVHLFMIRVHGT</sequence>
<evidence type="ECO:0000313" key="1">
    <source>
        <dbReference type="EMBL" id="CAD7203480.1"/>
    </source>
</evidence>
<proteinExistence type="predicted"/>
<reference evidence="1" key="1">
    <citation type="submission" date="2020-11" db="EMBL/GenBank/DDBJ databases">
        <authorList>
            <person name="Tran Van P."/>
        </authorList>
    </citation>
    <scope>NUCLEOTIDE SEQUENCE</scope>
</reference>
<dbReference type="PANTHER" id="PTHR31511:SF12">
    <property type="entry name" value="RHO TERMINATION FACTOR N-TERMINAL DOMAIN-CONTAINING PROTEIN"/>
    <property type="match status" value="1"/>
</dbReference>
<dbReference type="AlphaFoldDB" id="A0A7R8VRZ8"/>
<organism evidence="1">
    <name type="scientific">Timema douglasi</name>
    <name type="common">Walking stick</name>
    <dbReference type="NCBI Taxonomy" id="61478"/>
    <lineage>
        <taxon>Eukaryota</taxon>
        <taxon>Metazoa</taxon>
        <taxon>Ecdysozoa</taxon>
        <taxon>Arthropoda</taxon>
        <taxon>Hexapoda</taxon>
        <taxon>Insecta</taxon>
        <taxon>Pterygota</taxon>
        <taxon>Neoptera</taxon>
        <taxon>Polyneoptera</taxon>
        <taxon>Phasmatodea</taxon>
        <taxon>Timematodea</taxon>
        <taxon>Timematoidea</taxon>
        <taxon>Timematidae</taxon>
        <taxon>Timema</taxon>
    </lineage>
</organism>